<dbReference type="Proteomes" id="UP001373714">
    <property type="component" value="Unassembled WGS sequence"/>
</dbReference>
<keyword evidence="4" id="KW-1185">Reference proteome</keyword>
<feature type="compositionally biased region" description="Pro residues" evidence="1">
    <location>
        <begin position="148"/>
        <end position="165"/>
    </location>
</feature>
<gene>
    <name evidence="3" type="ORF">TWF730_001936</name>
</gene>
<evidence type="ECO:0000256" key="2">
    <source>
        <dbReference type="SAM" id="SignalP"/>
    </source>
</evidence>
<proteinExistence type="predicted"/>
<organism evidence="3 4">
    <name type="scientific">Orbilia blumenaviensis</name>
    <dbReference type="NCBI Taxonomy" id="1796055"/>
    <lineage>
        <taxon>Eukaryota</taxon>
        <taxon>Fungi</taxon>
        <taxon>Dikarya</taxon>
        <taxon>Ascomycota</taxon>
        <taxon>Pezizomycotina</taxon>
        <taxon>Orbiliomycetes</taxon>
        <taxon>Orbiliales</taxon>
        <taxon>Orbiliaceae</taxon>
        <taxon>Orbilia</taxon>
    </lineage>
</organism>
<evidence type="ECO:0000256" key="1">
    <source>
        <dbReference type="SAM" id="MobiDB-lite"/>
    </source>
</evidence>
<dbReference type="EMBL" id="JAVHNS010000011">
    <property type="protein sequence ID" value="KAK6340168.1"/>
    <property type="molecule type" value="Genomic_DNA"/>
</dbReference>
<keyword evidence="2" id="KW-0732">Signal</keyword>
<comment type="caution">
    <text evidence="3">The sequence shown here is derived from an EMBL/GenBank/DDBJ whole genome shotgun (WGS) entry which is preliminary data.</text>
</comment>
<feature type="chain" id="PRO_5043979061" evidence="2">
    <location>
        <begin position="19"/>
        <end position="225"/>
    </location>
</feature>
<reference evidence="3 4" key="1">
    <citation type="submission" date="2019-10" db="EMBL/GenBank/DDBJ databases">
        <authorList>
            <person name="Palmer J.M."/>
        </authorList>
    </citation>
    <scope>NUCLEOTIDE SEQUENCE [LARGE SCALE GENOMIC DNA]</scope>
    <source>
        <strain evidence="3 4">TWF730</strain>
    </source>
</reference>
<feature type="compositionally biased region" description="Basic and acidic residues" evidence="1">
    <location>
        <begin position="86"/>
        <end position="106"/>
    </location>
</feature>
<feature type="compositionally biased region" description="Pro residues" evidence="1">
    <location>
        <begin position="195"/>
        <end position="225"/>
    </location>
</feature>
<accession>A0AAV9UCH7</accession>
<feature type="region of interest" description="Disordered" evidence="1">
    <location>
        <begin position="23"/>
        <end position="225"/>
    </location>
</feature>
<feature type="compositionally biased region" description="Basic and acidic residues" evidence="1">
    <location>
        <begin position="30"/>
        <end position="48"/>
    </location>
</feature>
<feature type="signal peptide" evidence="2">
    <location>
        <begin position="1"/>
        <end position="18"/>
    </location>
</feature>
<evidence type="ECO:0000313" key="3">
    <source>
        <dbReference type="EMBL" id="KAK6340168.1"/>
    </source>
</evidence>
<evidence type="ECO:0000313" key="4">
    <source>
        <dbReference type="Proteomes" id="UP001373714"/>
    </source>
</evidence>
<dbReference type="AlphaFoldDB" id="A0AAV9UCH7"/>
<protein>
    <submittedName>
        <fullName evidence="3">Uncharacterized protein</fullName>
    </submittedName>
</protein>
<sequence>MKISILAIAPLLLTVAQAALVKPVGGQENYRLERRQRGGPPRRFDDRLPAPGPRGRPTLPSTPFFAAREPEGRRLRRRVLNTNGSRPDRPGRDGEIIRSPEPEFDRGTLAPPPGGKQKRPTELEALRPVPKNFGIPRGGSKDSDKKLPLPPPPMHIPPKGVPPPRQLQERQLPPNGGPKDLPVIPVVPPAKIGGRPPPLPQHAALRPPPPGPMPKLPPPPGRRVV</sequence>
<name>A0AAV9UCH7_9PEZI</name>